<evidence type="ECO:0000256" key="2">
    <source>
        <dbReference type="SAM" id="Phobius"/>
    </source>
</evidence>
<feature type="region of interest" description="Disordered" evidence="1">
    <location>
        <begin position="1"/>
        <end position="37"/>
    </location>
</feature>
<name>L0DNE1_SINAD</name>
<dbReference type="STRING" id="886293.Sinac_6101"/>
<dbReference type="HOGENOM" id="CLU_1045441_0_0_0"/>
<dbReference type="RefSeq" id="WP_015249296.1">
    <property type="nucleotide sequence ID" value="NC_019892.1"/>
</dbReference>
<feature type="compositionally biased region" description="Basic residues" evidence="1">
    <location>
        <begin position="1"/>
        <end position="10"/>
    </location>
</feature>
<dbReference type="EMBL" id="CP003364">
    <property type="protein sequence ID" value="AGA30206.1"/>
    <property type="molecule type" value="Genomic_DNA"/>
</dbReference>
<accession>L0DNE1</accession>
<keyword evidence="2" id="KW-0812">Transmembrane</keyword>
<keyword evidence="4" id="KW-1185">Reference proteome</keyword>
<dbReference type="KEGG" id="saci:Sinac_6101"/>
<evidence type="ECO:0000313" key="4">
    <source>
        <dbReference type="Proteomes" id="UP000010798"/>
    </source>
</evidence>
<feature type="region of interest" description="Disordered" evidence="1">
    <location>
        <begin position="245"/>
        <end position="266"/>
    </location>
</feature>
<sequence>MATKIRHANHRSPSLAIATPVDLSSEDRSGGPHPKAKGMVEIRTRPRTSGTCIGGKQTPNTPEANTSRKTAIDHLQIHFIKIPKNQMPTKSALGNFINFSRLCLGIAWKLTAFMLTLAIVLGLTAGPTARSDRSSSQEPQPVWIERTENLVRIYTKIPTEKNMLKVDLIDPLGRNHLYLAYDSNGLNHWFTPYAEGLHLGYAKRPGGAESLNIRTPRVNYSVGLEDNGESGVIIVVPSENQRRIGEISVSPEGKLRPSSGNTEVQP</sequence>
<proteinExistence type="predicted"/>
<feature type="transmembrane region" description="Helical" evidence="2">
    <location>
        <begin position="106"/>
        <end position="126"/>
    </location>
</feature>
<feature type="region of interest" description="Disordered" evidence="1">
    <location>
        <begin position="47"/>
        <end position="66"/>
    </location>
</feature>
<evidence type="ECO:0000313" key="3">
    <source>
        <dbReference type="EMBL" id="AGA30206.1"/>
    </source>
</evidence>
<reference evidence="3 4" key="1">
    <citation type="submission" date="2012-02" db="EMBL/GenBank/DDBJ databases">
        <title>Complete sequence of chromosome of Singulisphaera acidiphila DSM 18658.</title>
        <authorList>
            <consortium name="US DOE Joint Genome Institute (JGI-PGF)"/>
            <person name="Lucas S."/>
            <person name="Copeland A."/>
            <person name="Lapidus A."/>
            <person name="Glavina del Rio T."/>
            <person name="Dalin E."/>
            <person name="Tice H."/>
            <person name="Bruce D."/>
            <person name="Goodwin L."/>
            <person name="Pitluck S."/>
            <person name="Peters L."/>
            <person name="Ovchinnikova G."/>
            <person name="Chertkov O."/>
            <person name="Kyrpides N."/>
            <person name="Mavromatis K."/>
            <person name="Ivanova N."/>
            <person name="Brettin T."/>
            <person name="Detter J.C."/>
            <person name="Han C."/>
            <person name="Larimer F."/>
            <person name="Land M."/>
            <person name="Hauser L."/>
            <person name="Markowitz V."/>
            <person name="Cheng J.-F."/>
            <person name="Hugenholtz P."/>
            <person name="Woyke T."/>
            <person name="Wu D."/>
            <person name="Tindall B."/>
            <person name="Pomrenke H."/>
            <person name="Brambilla E."/>
            <person name="Klenk H.-P."/>
            <person name="Eisen J.A."/>
        </authorList>
    </citation>
    <scope>NUCLEOTIDE SEQUENCE [LARGE SCALE GENOMIC DNA]</scope>
    <source>
        <strain evidence="4">ATCC BAA-1392 / DSM 18658 / VKM B-2454 / MOB10</strain>
    </source>
</reference>
<gene>
    <name evidence="3" type="ordered locus">Sinac_6101</name>
</gene>
<keyword evidence="2" id="KW-0472">Membrane</keyword>
<evidence type="ECO:0000256" key="1">
    <source>
        <dbReference type="SAM" id="MobiDB-lite"/>
    </source>
</evidence>
<protein>
    <submittedName>
        <fullName evidence="3">Uncharacterized protein</fullName>
    </submittedName>
</protein>
<organism evidence="3 4">
    <name type="scientific">Singulisphaera acidiphila (strain ATCC BAA-1392 / DSM 18658 / VKM B-2454 / MOB10)</name>
    <dbReference type="NCBI Taxonomy" id="886293"/>
    <lineage>
        <taxon>Bacteria</taxon>
        <taxon>Pseudomonadati</taxon>
        <taxon>Planctomycetota</taxon>
        <taxon>Planctomycetia</taxon>
        <taxon>Isosphaerales</taxon>
        <taxon>Isosphaeraceae</taxon>
        <taxon>Singulisphaera</taxon>
    </lineage>
</organism>
<keyword evidence="2" id="KW-1133">Transmembrane helix</keyword>
<dbReference type="Proteomes" id="UP000010798">
    <property type="component" value="Chromosome"/>
</dbReference>
<dbReference type="AlphaFoldDB" id="L0DNE1"/>